<dbReference type="RefSeq" id="WP_013177046.1">
    <property type="nucleotide sequence ID" value="NC_014221.1"/>
</dbReference>
<dbReference type="Pfam" id="PF12850">
    <property type="entry name" value="Metallophos_2"/>
    <property type="match status" value="1"/>
</dbReference>
<organism evidence="3 4">
    <name type="scientific">Truepera radiovictrix (strain DSM 17093 / CIP 108686 / LMG 22925 / RQ-24)</name>
    <dbReference type="NCBI Taxonomy" id="649638"/>
    <lineage>
        <taxon>Bacteria</taxon>
        <taxon>Thermotogati</taxon>
        <taxon>Deinococcota</taxon>
        <taxon>Deinococci</taxon>
        <taxon>Trueperales</taxon>
        <taxon>Trueperaceae</taxon>
        <taxon>Truepera</taxon>
    </lineage>
</organism>
<feature type="domain" description="Calcineurin-like phosphoesterase" evidence="2">
    <location>
        <begin position="2"/>
        <end position="201"/>
    </location>
</feature>
<dbReference type="STRING" id="649638.Trad_0529"/>
<dbReference type="InterPro" id="IPR024654">
    <property type="entry name" value="Calcineurin-like_PHP_lpxH"/>
</dbReference>
<keyword evidence="4" id="KW-1185">Reference proteome</keyword>
<evidence type="ECO:0000313" key="4">
    <source>
        <dbReference type="Proteomes" id="UP000000379"/>
    </source>
</evidence>
<sequence length="289" mass="32629">MLAIIADIHANVHALEAVLADIYQVGAKRIIVNGDLVNRGPNNAAVMERVMNEPRLEAITLGNHDDLMRMWSARDASLPALWFEDPFWYGMAWPARQLEAAGWIGALANLPMTYTVAPPGPDGGTLLLSHGSPRHYREGYGPYLADAAFAEITAAYPADIYIGSHTHRPAERRLGRYLMLNTGAVGTPFNGDPRAQYLLMHPTPEGWRHEFRAVPYDQRSALRAFKTSGYLEEGGLSAHIFYEELRLSRPLYMGFWTWTEEEARPKDWPSWEAFRARYAEKFVPQSISR</sequence>
<proteinExistence type="inferred from homology"/>
<dbReference type="InterPro" id="IPR050126">
    <property type="entry name" value="Ap4A_hydrolase"/>
</dbReference>
<comment type="similarity">
    <text evidence="1">Belongs to the metallophosphoesterase superfamily. YfcE family.</text>
</comment>
<accession>D7CSD4</accession>
<gene>
    <name evidence="3" type="ordered locus">Trad_0529</name>
</gene>
<dbReference type="KEGG" id="tra:Trad_0529"/>
<dbReference type="OrthoDB" id="9813918at2"/>
<name>D7CSD4_TRURR</name>
<evidence type="ECO:0000259" key="2">
    <source>
        <dbReference type="Pfam" id="PF12850"/>
    </source>
</evidence>
<dbReference type="InterPro" id="IPR029052">
    <property type="entry name" value="Metallo-depent_PP-like"/>
</dbReference>
<dbReference type="GO" id="GO:0005737">
    <property type="term" value="C:cytoplasm"/>
    <property type="evidence" value="ECO:0007669"/>
    <property type="project" value="TreeGrafter"/>
</dbReference>
<dbReference type="HOGENOM" id="CLU_074761_0_0_0"/>
<reference evidence="3 4" key="2">
    <citation type="journal article" date="2011" name="Stand. Genomic Sci.">
        <title>Complete genome sequence of Truepera radiovictrix type strain (RQ-24).</title>
        <authorList>
            <person name="Ivanova N."/>
            <person name="Rohde C."/>
            <person name="Munk C."/>
            <person name="Nolan M."/>
            <person name="Lucas S."/>
            <person name="Del Rio T.G."/>
            <person name="Tice H."/>
            <person name="Deshpande S."/>
            <person name="Cheng J.F."/>
            <person name="Tapia R."/>
            <person name="Han C."/>
            <person name="Goodwin L."/>
            <person name="Pitluck S."/>
            <person name="Liolios K."/>
            <person name="Mavromatis K."/>
            <person name="Mikhailova N."/>
            <person name="Pati A."/>
            <person name="Chen A."/>
            <person name="Palaniappan K."/>
            <person name="Land M."/>
            <person name="Hauser L."/>
            <person name="Chang Y.J."/>
            <person name="Jeffries C.D."/>
            <person name="Brambilla E."/>
            <person name="Rohde M."/>
            <person name="Goker M."/>
            <person name="Tindall B.J."/>
            <person name="Woyke T."/>
            <person name="Bristow J."/>
            <person name="Eisen J.A."/>
            <person name="Markowitz V."/>
            <person name="Hugenholtz P."/>
            <person name="Kyrpides N.C."/>
            <person name="Klenk H.P."/>
            <person name="Lapidus A."/>
        </authorList>
    </citation>
    <scope>NUCLEOTIDE SEQUENCE [LARGE SCALE GENOMIC DNA]</scope>
    <source>
        <strain evidence="4">DSM 17093 / CIP 108686 / LMG 22925 / RQ-24</strain>
    </source>
</reference>
<dbReference type="SUPFAM" id="SSF56300">
    <property type="entry name" value="Metallo-dependent phosphatases"/>
    <property type="match status" value="1"/>
</dbReference>
<dbReference type="PANTHER" id="PTHR42850:SF2">
    <property type="entry name" value="BLL5683 PROTEIN"/>
    <property type="match status" value="1"/>
</dbReference>
<dbReference type="Gene3D" id="3.60.21.10">
    <property type="match status" value="1"/>
</dbReference>
<dbReference type="Proteomes" id="UP000000379">
    <property type="component" value="Chromosome"/>
</dbReference>
<evidence type="ECO:0000313" key="3">
    <source>
        <dbReference type="EMBL" id="ADI13666.1"/>
    </source>
</evidence>
<dbReference type="eggNOG" id="COG0639">
    <property type="taxonomic scope" value="Bacteria"/>
</dbReference>
<dbReference type="PANTHER" id="PTHR42850">
    <property type="entry name" value="METALLOPHOSPHOESTERASE"/>
    <property type="match status" value="1"/>
</dbReference>
<dbReference type="AlphaFoldDB" id="D7CSD4"/>
<dbReference type="EMBL" id="CP002049">
    <property type="protein sequence ID" value="ADI13666.1"/>
    <property type="molecule type" value="Genomic_DNA"/>
</dbReference>
<dbReference type="GO" id="GO:0016791">
    <property type="term" value="F:phosphatase activity"/>
    <property type="evidence" value="ECO:0007669"/>
    <property type="project" value="TreeGrafter"/>
</dbReference>
<evidence type="ECO:0000256" key="1">
    <source>
        <dbReference type="ARBA" id="ARBA00008950"/>
    </source>
</evidence>
<reference evidence="4" key="1">
    <citation type="submission" date="2010-05" db="EMBL/GenBank/DDBJ databases">
        <title>The complete genome of Truepera radiovictris DSM 17093.</title>
        <authorList>
            <consortium name="US DOE Joint Genome Institute (JGI-PGF)"/>
            <person name="Lucas S."/>
            <person name="Copeland A."/>
            <person name="Lapidus A."/>
            <person name="Glavina del Rio T."/>
            <person name="Dalin E."/>
            <person name="Tice H."/>
            <person name="Bruce D."/>
            <person name="Goodwin L."/>
            <person name="Pitluck S."/>
            <person name="Kyrpides N."/>
            <person name="Mavromatis K."/>
            <person name="Ovchinnikova G."/>
            <person name="Munk A.C."/>
            <person name="Detter J.C."/>
            <person name="Han C."/>
            <person name="Tapia R."/>
            <person name="Land M."/>
            <person name="Hauser L."/>
            <person name="Markowitz V."/>
            <person name="Cheng J.-F."/>
            <person name="Hugenholtz P."/>
            <person name="Woyke T."/>
            <person name="Wu D."/>
            <person name="Tindall B."/>
            <person name="Pomrenke H.G."/>
            <person name="Brambilla E."/>
            <person name="Klenk H.-P."/>
            <person name="Eisen J.A."/>
        </authorList>
    </citation>
    <scope>NUCLEOTIDE SEQUENCE [LARGE SCALE GENOMIC DNA]</scope>
    <source>
        <strain evidence="4">DSM 17093 / CIP 108686 / LMG 22925 / RQ-24</strain>
    </source>
</reference>
<protein>
    <submittedName>
        <fullName evidence="3">Metallophosphoesterase</fullName>
    </submittedName>
</protein>